<organism evidence="2 3">
    <name type="scientific">Pseudoxanthomonas wuyuanensis</name>
    <dbReference type="NCBI Taxonomy" id="1073196"/>
    <lineage>
        <taxon>Bacteria</taxon>
        <taxon>Pseudomonadati</taxon>
        <taxon>Pseudomonadota</taxon>
        <taxon>Gammaproteobacteria</taxon>
        <taxon>Lysobacterales</taxon>
        <taxon>Lysobacteraceae</taxon>
        <taxon>Pseudoxanthomonas</taxon>
    </lineage>
</organism>
<evidence type="ECO:0000256" key="1">
    <source>
        <dbReference type="SAM" id="MobiDB-lite"/>
    </source>
</evidence>
<name>A0A286DDR3_9GAMM</name>
<dbReference type="OrthoDB" id="6853546at2"/>
<evidence type="ECO:0000313" key="3">
    <source>
        <dbReference type="Proteomes" id="UP000219374"/>
    </source>
</evidence>
<feature type="region of interest" description="Disordered" evidence="1">
    <location>
        <begin position="41"/>
        <end position="73"/>
    </location>
</feature>
<proteinExistence type="predicted"/>
<dbReference type="AlphaFoldDB" id="A0A286DDR3"/>
<feature type="region of interest" description="Disordered" evidence="1">
    <location>
        <begin position="103"/>
        <end position="130"/>
    </location>
</feature>
<feature type="region of interest" description="Disordered" evidence="1">
    <location>
        <begin position="260"/>
        <end position="287"/>
    </location>
</feature>
<protein>
    <submittedName>
        <fullName evidence="2">Uncharacterized protein</fullName>
    </submittedName>
</protein>
<feature type="compositionally biased region" description="Polar residues" evidence="1">
    <location>
        <begin position="106"/>
        <end position="118"/>
    </location>
</feature>
<keyword evidence="3" id="KW-1185">Reference proteome</keyword>
<dbReference type="EMBL" id="OCND01000011">
    <property type="protein sequence ID" value="SOD56775.1"/>
    <property type="molecule type" value="Genomic_DNA"/>
</dbReference>
<dbReference type="Proteomes" id="UP000219374">
    <property type="component" value="Unassembled WGS sequence"/>
</dbReference>
<gene>
    <name evidence="2" type="ORF">SAMN06296416_1112</name>
</gene>
<accession>A0A286DDR3</accession>
<sequence>MNRHDENDDGIDPRMKLRANAGDKLHDLQLRRDLDIVNGRTANELGPLPPGGLPVAPRRKPNLPASASTMPLPMKAGHQENETMDFKSMAVAASMALAACAPVGESPQSGQGNRTTETQDADMDKPLRKLNPQPKRAYTITVTLANAPGPFAFVEAAAQFDVTNETECGDYLELPGVYPRMTTLEVFPLTKISDTEYQGTVYADLILDEDYFGNGVCRWEFTTVSVALKATGAKAETRFLPDIDAKDVLAQGMETKHFWKGGYPRDPGTSLDNPVDLGQSQRSRMDPEFTDDDLFTITLGSKEAQR</sequence>
<reference evidence="2 3" key="1">
    <citation type="submission" date="2017-09" db="EMBL/GenBank/DDBJ databases">
        <authorList>
            <person name="Ehlers B."/>
            <person name="Leendertz F.H."/>
        </authorList>
    </citation>
    <scope>NUCLEOTIDE SEQUENCE [LARGE SCALE GENOMIC DNA]</scope>
    <source>
        <strain evidence="2 3">CGMCC 1.10978</strain>
    </source>
</reference>
<evidence type="ECO:0000313" key="2">
    <source>
        <dbReference type="EMBL" id="SOD56775.1"/>
    </source>
</evidence>